<protein>
    <submittedName>
        <fullName evidence="1">ComF family protein</fullName>
    </submittedName>
</protein>
<reference evidence="1 2" key="1">
    <citation type="submission" date="2019-11" db="EMBL/GenBank/DDBJ databases">
        <authorList>
            <person name="Jiang L.-Q."/>
        </authorList>
    </citation>
    <scope>NUCLEOTIDE SEQUENCE [LARGE SCALE GENOMIC DNA]</scope>
    <source>
        <strain evidence="1 2">YIM 132087</strain>
    </source>
</reference>
<evidence type="ECO:0000313" key="2">
    <source>
        <dbReference type="Proteomes" id="UP000460221"/>
    </source>
</evidence>
<proteinExistence type="predicted"/>
<keyword evidence="2" id="KW-1185">Reference proteome</keyword>
<dbReference type="Proteomes" id="UP000460221">
    <property type="component" value="Unassembled WGS sequence"/>
</dbReference>
<dbReference type="PANTHER" id="PTHR47505:SF1">
    <property type="entry name" value="DNA UTILIZATION PROTEIN YHGH"/>
    <property type="match status" value="1"/>
</dbReference>
<dbReference type="PANTHER" id="PTHR47505">
    <property type="entry name" value="DNA UTILIZATION PROTEIN YHGH"/>
    <property type="match status" value="1"/>
</dbReference>
<dbReference type="AlphaFoldDB" id="A0A7K1FFT0"/>
<accession>A0A7K1FFT0</accession>
<dbReference type="SUPFAM" id="SSF53271">
    <property type="entry name" value="PRTase-like"/>
    <property type="match status" value="1"/>
</dbReference>
<dbReference type="InterPro" id="IPR029057">
    <property type="entry name" value="PRTase-like"/>
</dbReference>
<dbReference type="EMBL" id="WLYK01000001">
    <property type="protein sequence ID" value="MTD12971.1"/>
    <property type="molecule type" value="Genomic_DNA"/>
</dbReference>
<comment type="caution">
    <text evidence="1">The sequence shown here is derived from an EMBL/GenBank/DDBJ whole genome shotgun (WGS) entry which is preliminary data.</text>
</comment>
<sequence length="236" mass="24175">MGMLGLLAEAVDLVLPRTCPGCDAGVPWCAACAATLTVPLRRVRLGEEALDALAGLPAPPVRALARYAGPVRAAVIAGKERDRRDLPPLLGAAMGEALVTLLRVDPPPGPLVLVPAPSRRAAARRRGGDPVAAMARSAARVVAAHGRPVTVSRCLWTSARALDSVGLRPRERITNLRGRVRLSVAALPPSGATVVVLDDVVTSGATTVCVVEALAAVGIGVHGVVAMASAMPWSSV</sequence>
<dbReference type="InterPro" id="IPR051910">
    <property type="entry name" value="ComF/GntX_DNA_util-trans"/>
</dbReference>
<gene>
    <name evidence="1" type="ORF">GIS00_03300</name>
</gene>
<evidence type="ECO:0000313" key="1">
    <source>
        <dbReference type="EMBL" id="MTD12971.1"/>
    </source>
</evidence>
<dbReference type="RefSeq" id="WP_154766938.1">
    <property type="nucleotide sequence ID" value="NZ_WLYK01000001.1"/>
</dbReference>
<dbReference type="Gene3D" id="3.40.50.2020">
    <property type="match status" value="1"/>
</dbReference>
<organism evidence="1 2">
    <name type="scientific">Nakamurella alba</name>
    <dbReference type="NCBI Taxonomy" id="2665158"/>
    <lineage>
        <taxon>Bacteria</taxon>
        <taxon>Bacillati</taxon>
        <taxon>Actinomycetota</taxon>
        <taxon>Actinomycetes</taxon>
        <taxon>Nakamurellales</taxon>
        <taxon>Nakamurellaceae</taxon>
        <taxon>Nakamurella</taxon>
    </lineage>
</organism>
<name>A0A7K1FFT0_9ACTN</name>